<evidence type="ECO:0000256" key="3">
    <source>
        <dbReference type="ARBA" id="ARBA00023163"/>
    </source>
</evidence>
<name>A0ABS4K639_9CLOT</name>
<dbReference type="InterPro" id="IPR000595">
    <property type="entry name" value="cNMP-bd_dom"/>
</dbReference>
<dbReference type="SUPFAM" id="SSF51206">
    <property type="entry name" value="cAMP-binding domain-like"/>
    <property type="match status" value="1"/>
</dbReference>
<dbReference type="InterPro" id="IPR014710">
    <property type="entry name" value="RmlC-like_jellyroll"/>
</dbReference>
<evidence type="ECO:0000313" key="7">
    <source>
        <dbReference type="Proteomes" id="UP001519308"/>
    </source>
</evidence>
<dbReference type="SMART" id="SM00419">
    <property type="entry name" value="HTH_CRP"/>
    <property type="match status" value="1"/>
</dbReference>
<dbReference type="Pfam" id="PF13545">
    <property type="entry name" value="HTH_Crp_2"/>
    <property type="match status" value="1"/>
</dbReference>
<dbReference type="CDD" id="cd00092">
    <property type="entry name" value="HTH_CRP"/>
    <property type="match status" value="1"/>
</dbReference>
<feature type="domain" description="Cyclic nucleotide-binding" evidence="4">
    <location>
        <begin position="19"/>
        <end position="139"/>
    </location>
</feature>
<accession>A0ABS4K639</accession>
<comment type="caution">
    <text evidence="6">The sequence shown here is derived from an EMBL/GenBank/DDBJ whole genome shotgun (WGS) entry which is preliminary data.</text>
</comment>
<dbReference type="RefSeq" id="WP_245353380.1">
    <property type="nucleotide sequence ID" value="NZ_JAGGLL010000025.1"/>
</dbReference>
<sequence length="233" mass="26359">MNCNCDRCKNQLCASKVPIFSNLNNEELLEIVNMTGHNNYSKGENIFLEGDEAETLYLINEGKIKLYKYTKDGKQQILHILSEGDFFGELNLFKNSQYGFSAEAIGSSKICTLTKDKMKSIILSKPEIGIKILEVVGDRLSKVESLAQHLATNDVESRLAYLLVDMMESYGKKTAKGIEIELPISREDMSNYTGVARETISRKLKKFEEEGYIKLVGTKKVIILEEEVLRDLI</sequence>
<dbReference type="Pfam" id="PF00027">
    <property type="entry name" value="cNMP_binding"/>
    <property type="match status" value="1"/>
</dbReference>
<organism evidence="6 7">
    <name type="scientific">Clostridium punense</name>
    <dbReference type="NCBI Taxonomy" id="1054297"/>
    <lineage>
        <taxon>Bacteria</taxon>
        <taxon>Bacillati</taxon>
        <taxon>Bacillota</taxon>
        <taxon>Clostridia</taxon>
        <taxon>Eubacteriales</taxon>
        <taxon>Clostridiaceae</taxon>
        <taxon>Clostridium</taxon>
    </lineage>
</organism>
<dbReference type="PANTHER" id="PTHR24567">
    <property type="entry name" value="CRP FAMILY TRANSCRIPTIONAL REGULATORY PROTEIN"/>
    <property type="match status" value="1"/>
</dbReference>
<evidence type="ECO:0000256" key="1">
    <source>
        <dbReference type="ARBA" id="ARBA00023015"/>
    </source>
</evidence>
<keyword evidence="3" id="KW-0804">Transcription</keyword>
<dbReference type="InterPro" id="IPR036390">
    <property type="entry name" value="WH_DNA-bd_sf"/>
</dbReference>
<proteinExistence type="predicted"/>
<dbReference type="PROSITE" id="PS50042">
    <property type="entry name" value="CNMP_BINDING_3"/>
    <property type="match status" value="1"/>
</dbReference>
<gene>
    <name evidence="6" type="ORF">J2Z44_003083</name>
</gene>
<dbReference type="InterPro" id="IPR036388">
    <property type="entry name" value="WH-like_DNA-bd_sf"/>
</dbReference>
<reference evidence="6 7" key="1">
    <citation type="submission" date="2021-03" db="EMBL/GenBank/DDBJ databases">
        <title>Genomic Encyclopedia of Type Strains, Phase IV (KMG-IV): sequencing the most valuable type-strain genomes for metagenomic binning, comparative biology and taxonomic classification.</title>
        <authorList>
            <person name="Goeker M."/>
        </authorList>
    </citation>
    <scope>NUCLEOTIDE SEQUENCE [LARGE SCALE GENOMIC DNA]</scope>
    <source>
        <strain evidence="6 7">DSM 28650</strain>
    </source>
</reference>
<dbReference type="CDD" id="cd00038">
    <property type="entry name" value="CAP_ED"/>
    <property type="match status" value="1"/>
</dbReference>
<dbReference type="SMART" id="SM00100">
    <property type="entry name" value="cNMP"/>
    <property type="match status" value="1"/>
</dbReference>
<dbReference type="Gene3D" id="1.10.10.10">
    <property type="entry name" value="Winged helix-like DNA-binding domain superfamily/Winged helix DNA-binding domain"/>
    <property type="match status" value="1"/>
</dbReference>
<dbReference type="PANTHER" id="PTHR24567:SF28">
    <property type="entry name" value="LISTERIOLYSIN REGULATORY PROTEIN"/>
    <property type="match status" value="1"/>
</dbReference>
<dbReference type="InterPro" id="IPR012318">
    <property type="entry name" value="HTH_CRP"/>
</dbReference>
<keyword evidence="1" id="KW-0805">Transcription regulation</keyword>
<dbReference type="InterPro" id="IPR018490">
    <property type="entry name" value="cNMP-bd_dom_sf"/>
</dbReference>
<protein>
    <submittedName>
        <fullName evidence="6">CRP/FNR family transcriptional regulator</fullName>
    </submittedName>
</protein>
<evidence type="ECO:0000259" key="5">
    <source>
        <dbReference type="PROSITE" id="PS51063"/>
    </source>
</evidence>
<feature type="domain" description="HTH crp-type" evidence="5">
    <location>
        <begin position="153"/>
        <end position="227"/>
    </location>
</feature>
<evidence type="ECO:0000313" key="6">
    <source>
        <dbReference type="EMBL" id="MBP2023246.1"/>
    </source>
</evidence>
<dbReference type="Proteomes" id="UP001519308">
    <property type="component" value="Unassembled WGS sequence"/>
</dbReference>
<dbReference type="PROSITE" id="PS51063">
    <property type="entry name" value="HTH_CRP_2"/>
    <property type="match status" value="1"/>
</dbReference>
<dbReference type="PRINTS" id="PR00034">
    <property type="entry name" value="HTHCRP"/>
</dbReference>
<dbReference type="InterPro" id="IPR050397">
    <property type="entry name" value="Env_Response_Regulators"/>
</dbReference>
<keyword evidence="2" id="KW-0238">DNA-binding</keyword>
<dbReference type="Gene3D" id="2.60.120.10">
    <property type="entry name" value="Jelly Rolls"/>
    <property type="match status" value="1"/>
</dbReference>
<dbReference type="SUPFAM" id="SSF46785">
    <property type="entry name" value="Winged helix' DNA-binding domain"/>
    <property type="match status" value="1"/>
</dbReference>
<dbReference type="EMBL" id="JAGGLL010000025">
    <property type="protein sequence ID" value="MBP2023246.1"/>
    <property type="molecule type" value="Genomic_DNA"/>
</dbReference>
<keyword evidence="7" id="KW-1185">Reference proteome</keyword>
<evidence type="ECO:0000256" key="2">
    <source>
        <dbReference type="ARBA" id="ARBA00023125"/>
    </source>
</evidence>
<evidence type="ECO:0000259" key="4">
    <source>
        <dbReference type="PROSITE" id="PS50042"/>
    </source>
</evidence>